<evidence type="ECO:0000259" key="8">
    <source>
        <dbReference type="Pfam" id="PF00482"/>
    </source>
</evidence>
<evidence type="ECO:0000256" key="3">
    <source>
        <dbReference type="ARBA" id="ARBA00022475"/>
    </source>
</evidence>
<dbReference type="InterPro" id="IPR018076">
    <property type="entry name" value="T2SS_GspF_dom"/>
</dbReference>
<dbReference type="EMBL" id="LNQR01000066">
    <property type="protein sequence ID" value="KWT85008.1"/>
    <property type="molecule type" value="Genomic_DNA"/>
</dbReference>
<reference evidence="9 10" key="1">
    <citation type="submission" date="2015-11" db="EMBL/GenBank/DDBJ databases">
        <authorList>
            <person name="Lin W."/>
        </authorList>
    </citation>
    <scope>NUCLEOTIDE SEQUENCE [LARGE SCALE GENOMIC DNA]</scope>
    <source>
        <strain evidence="9 10">HCH-1</strain>
    </source>
</reference>
<dbReference type="PANTHER" id="PTHR30012:SF0">
    <property type="entry name" value="TYPE II SECRETION SYSTEM PROTEIN F-RELATED"/>
    <property type="match status" value="1"/>
</dbReference>
<keyword evidence="6 7" id="KW-0472">Membrane</keyword>
<feature type="domain" description="Type II secretion system protein GspF" evidence="8">
    <location>
        <begin position="194"/>
        <end position="315"/>
    </location>
</feature>
<feature type="domain" description="Type II secretion system protein GspF" evidence="8">
    <location>
        <begin position="2"/>
        <end position="116"/>
    </location>
</feature>
<dbReference type="Gene3D" id="1.20.81.30">
    <property type="entry name" value="Type II secretion system (T2SS), domain F"/>
    <property type="match status" value="2"/>
</dbReference>
<feature type="transmembrane region" description="Helical" evidence="7">
    <location>
        <begin position="297"/>
        <end position="320"/>
    </location>
</feature>
<feature type="transmembrane region" description="Helical" evidence="7">
    <location>
        <begin position="92"/>
        <end position="115"/>
    </location>
</feature>
<evidence type="ECO:0000313" key="9">
    <source>
        <dbReference type="EMBL" id="KWT85008.1"/>
    </source>
</evidence>
<dbReference type="PRINTS" id="PR00812">
    <property type="entry name" value="BCTERIALGSPF"/>
</dbReference>
<dbReference type="Pfam" id="PF00482">
    <property type="entry name" value="T2SSF"/>
    <property type="match status" value="2"/>
</dbReference>
<evidence type="ECO:0000256" key="5">
    <source>
        <dbReference type="ARBA" id="ARBA00022989"/>
    </source>
</evidence>
<proteinExistence type="inferred from homology"/>
<accession>A0ABR5SIP1</accession>
<sequence>MGAGLPLDRSLSILVEVSDNDSMRAIIQSLLKTIREGNSFSESLSKHPKIFTRLYINMIKAAESGGVIEAVMEKLADYLETSSELKEHIYSAMIYPVLLGITGLVSIVILLTYVIPQFAKIFEEMGETLPLPTQILMMISGFFSDYWWAVVGLIGIAFFAYKRYALTELGRQNLDALRLRLFKGIVVTVETARFSRTLGTLLKSGVPLLDALRNVKDVINNLIIRQTIEEIIKGAKEGKGLAGPLAAANIFPPLAISMMKVGEETGALDEMLLKAASTYEKTLRTMVRRLISILEPAMILVMAVVVAFIVISMLMAIFSLNDIPM</sequence>
<keyword evidence="10" id="KW-1185">Reference proteome</keyword>
<comment type="caution">
    <text evidence="9">The sequence shown here is derived from an EMBL/GenBank/DDBJ whole genome shotgun (WGS) entry which is preliminary data.</text>
</comment>
<organism evidence="9 10">
    <name type="scientific">Candidatus Magnetominusculus xianensis</name>
    <dbReference type="NCBI Taxonomy" id="1748249"/>
    <lineage>
        <taxon>Bacteria</taxon>
        <taxon>Pseudomonadati</taxon>
        <taxon>Nitrospirota</taxon>
        <taxon>Nitrospiria</taxon>
        <taxon>Nitrospirales</taxon>
        <taxon>Nitrospiraceae</taxon>
        <taxon>Candidatus Magnetominusculus</taxon>
    </lineage>
</organism>
<dbReference type="PANTHER" id="PTHR30012">
    <property type="entry name" value="GENERAL SECRETION PATHWAY PROTEIN"/>
    <property type="match status" value="1"/>
</dbReference>
<dbReference type="InterPro" id="IPR042094">
    <property type="entry name" value="T2SS_GspF_sf"/>
</dbReference>
<name>A0ABR5SIP1_9BACT</name>
<feature type="transmembrane region" description="Helical" evidence="7">
    <location>
        <begin position="135"/>
        <end position="161"/>
    </location>
</feature>
<evidence type="ECO:0000256" key="1">
    <source>
        <dbReference type="ARBA" id="ARBA00004651"/>
    </source>
</evidence>
<gene>
    <name evidence="9" type="ORF">ASN18_1826</name>
</gene>
<evidence type="ECO:0000256" key="6">
    <source>
        <dbReference type="ARBA" id="ARBA00023136"/>
    </source>
</evidence>
<keyword evidence="3" id="KW-1003">Cell membrane</keyword>
<comment type="similarity">
    <text evidence="2">Belongs to the GSP F family.</text>
</comment>
<evidence type="ECO:0000256" key="2">
    <source>
        <dbReference type="ARBA" id="ARBA00005745"/>
    </source>
</evidence>
<protein>
    <submittedName>
        <fullName evidence="9">General secretion pathway protein GspF</fullName>
    </submittedName>
</protein>
<evidence type="ECO:0000256" key="7">
    <source>
        <dbReference type="SAM" id="Phobius"/>
    </source>
</evidence>
<evidence type="ECO:0000313" key="10">
    <source>
        <dbReference type="Proteomes" id="UP000060487"/>
    </source>
</evidence>
<comment type="subcellular location">
    <subcellularLocation>
        <location evidence="1">Cell membrane</location>
        <topology evidence="1">Multi-pass membrane protein</topology>
    </subcellularLocation>
</comment>
<keyword evidence="5 7" id="KW-1133">Transmembrane helix</keyword>
<evidence type="ECO:0000256" key="4">
    <source>
        <dbReference type="ARBA" id="ARBA00022692"/>
    </source>
</evidence>
<dbReference type="Proteomes" id="UP000060487">
    <property type="component" value="Unassembled WGS sequence"/>
</dbReference>
<keyword evidence="4 7" id="KW-0812">Transmembrane</keyword>
<dbReference type="InterPro" id="IPR003004">
    <property type="entry name" value="GspF/PilC"/>
</dbReference>